<dbReference type="PANTHER" id="PTHR31431">
    <property type="entry name" value="NUCLEOPORIN NUP188 HOMOLOG"/>
    <property type="match status" value="1"/>
</dbReference>
<organism evidence="3 4">
    <name type="scientific">Diatraea saccharalis</name>
    <name type="common">sugarcane borer</name>
    <dbReference type="NCBI Taxonomy" id="40085"/>
    <lineage>
        <taxon>Eukaryota</taxon>
        <taxon>Metazoa</taxon>
        <taxon>Ecdysozoa</taxon>
        <taxon>Arthropoda</taxon>
        <taxon>Hexapoda</taxon>
        <taxon>Insecta</taxon>
        <taxon>Pterygota</taxon>
        <taxon>Neoptera</taxon>
        <taxon>Endopterygota</taxon>
        <taxon>Lepidoptera</taxon>
        <taxon>Glossata</taxon>
        <taxon>Ditrysia</taxon>
        <taxon>Pyraloidea</taxon>
        <taxon>Crambidae</taxon>
        <taxon>Crambinae</taxon>
        <taxon>Diatraea</taxon>
    </lineage>
</organism>
<keyword evidence="1" id="KW-0732">Signal</keyword>
<feature type="signal peptide" evidence="1">
    <location>
        <begin position="1"/>
        <end position="24"/>
    </location>
</feature>
<dbReference type="EMBL" id="OU893340">
    <property type="protein sequence ID" value="CAG9796983.1"/>
    <property type="molecule type" value="Genomic_DNA"/>
</dbReference>
<evidence type="ECO:0000256" key="1">
    <source>
        <dbReference type="SAM" id="SignalP"/>
    </source>
</evidence>
<sequence>MYCNCKFLCMIFSYWKCLWRWTTSQNLSSEDLQAVLGKKEVQEALFQGLLSYKPNSPGTFSQLESKYPDQVKLLNTVQTLQNYIDVDSFQIWDLIKHYLCSISYGNITNALKNIAFLDTRPTFILPNVWKFYYCERLFLLRLLQYIIENKNNANHKYHKEFSHIYNTSGANLMSSLVGQFEKVTTSTPPPRKIHNDFGNETIRQEWAEYNLREQLALLQLIILLIDEENIPVEHFQTLFKAFRRCNFGKNQSYHELLEERHRDMCMKIVYLETCLFIVVSDKQYLTNPSSWIEVTEKFVEPELTKLQLGAEHTPMLLSWMVLSLESKDHAVLFESKYQHYGSTALRMHVFEFLHEMVKSPVLSDQSKCSKIIRETIFKLLNAVCDRFDGDGTVSRQPGIYPLCAELISSQDLADEFWNLHQKNEHYGIVSLWNTALEYFPYNFNMLSVLAAGLSQAGKSSVRNLIGELKNLPVYTEIYNPNSVPLMSSESDVAIIGREYSPIPSYTVEVGSRATVMERREGTMIHFHTPCSYWTVFNHEIEKALDRNQHHHLNDTLQRVYEGTELLTGAVRALGQDGRIPAELMRSCEGAFEALVRFARADAALPLLAAGLRLCAALLPAAPAAPDAIHLRLVNAGVLPRVAGGAHTAAECAGGAGGGALDAGAVGAHLAGGALHSPRPAHLYDLLDAYVHLLCAFHERTARSAWRGTSCCRAW</sequence>
<dbReference type="PANTHER" id="PTHR31431:SF1">
    <property type="entry name" value="NUCLEOPORIN NUP188"/>
    <property type="match status" value="1"/>
</dbReference>
<protein>
    <recommendedName>
        <fullName evidence="2">Nucleoporin Nup188 N-terminal domain-containing protein</fullName>
    </recommendedName>
</protein>
<evidence type="ECO:0000313" key="4">
    <source>
        <dbReference type="Proteomes" id="UP001153714"/>
    </source>
</evidence>
<dbReference type="Pfam" id="PF10487">
    <property type="entry name" value="Nup188_N"/>
    <property type="match status" value="1"/>
</dbReference>
<name>A0A9N9RHI3_9NEOP</name>
<reference evidence="3" key="2">
    <citation type="submission" date="2022-10" db="EMBL/GenBank/DDBJ databases">
        <authorList>
            <consortium name="ENA_rothamsted_submissions"/>
            <consortium name="culmorum"/>
            <person name="King R."/>
        </authorList>
    </citation>
    <scope>NUCLEOTIDE SEQUENCE</scope>
</reference>
<evidence type="ECO:0000313" key="3">
    <source>
        <dbReference type="EMBL" id="CAG9796983.1"/>
    </source>
</evidence>
<dbReference type="InterPro" id="IPR018864">
    <property type="entry name" value="Nucleoporin_Nup188_N"/>
</dbReference>
<dbReference type="GO" id="GO:0006405">
    <property type="term" value="P:RNA export from nucleus"/>
    <property type="evidence" value="ECO:0007669"/>
    <property type="project" value="TreeGrafter"/>
</dbReference>
<keyword evidence="4" id="KW-1185">Reference proteome</keyword>
<accession>A0A9N9RHI3</accession>
<dbReference type="InterPro" id="IPR044840">
    <property type="entry name" value="Nup188"/>
</dbReference>
<dbReference type="OrthoDB" id="102511at2759"/>
<dbReference type="Proteomes" id="UP001153714">
    <property type="component" value="Chromosome 9"/>
</dbReference>
<feature type="domain" description="Nucleoporin Nup188 N-terminal" evidence="2">
    <location>
        <begin position="64"/>
        <end position="481"/>
    </location>
</feature>
<evidence type="ECO:0000259" key="2">
    <source>
        <dbReference type="Pfam" id="PF10487"/>
    </source>
</evidence>
<reference evidence="3" key="1">
    <citation type="submission" date="2021-12" db="EMBL/GenBank/DDBJ databases">
        <authorList>
            <person name="King R."/>
        </authorList>
    </citation>
    <scope>NUCLEOTIDE SEQUENCE</scope>
</reference>
<dbReference type="AlphaFoldDB" id="A0A9N9RHI3"/>
<dbReference type="GO" id="GO:0006606">
    <property type="term" value="P:protein import into nucleus"/>
    <property type="evidence" value="ECO:0007669"/>
    <property type="project" value="TreeGrafter"/>
</dbReference>
<dbReference type="GO" id="GO:0017056">
    <property type="term" value="F:structural constituent of nuclear pore"/>
    <property type="evidence" value="ECO:0007669"/>
    <property type="project" value="InterPro"/>
</dbReference>
<gene>
    <name evidence="3" type="ORF">DIATSA_LOCUS14123</name>
</gene>
<proteinExistence type="predicted"/>
<feature type="chain" id="PRO_5040472007" description="Nucleoporin Nup188 N-terminal domain-containing protein" evidence="1">
    <location>
        <begin position="25"/>
        <end position="714"/>
    </location>
</feature>
<dbReference type="GO" id="GO:0044611">
    <property type="term" value="C:nuclear pore inner ring"/>
    <property type="evidence" value="ECO:0007669"/>
    <property type="project" value="TreeGrafter"/>
</dbReference>